<feature type="domain" description="ABC transporter" evidence="12">
    <location>
        <begin position="1223"/>
        <end position="1455"/>
    </location>
</feature>
<dbReference type="GO" id="GO:0016887">
    <property type="term" value="F:ATP hydrolysis activity"/>
    <property type="evidence" value="ECO:0007669"/>
    <property type="project" value="InterPro"/>
</dbReference>
<dbReference type="CDD" id="cd18579">
    <property type="entry name" value="ABC_6TM_ABCC_D1"/>
    <property type="match status" value="1"/>
</dbReference>
<dbReference type="PROSITE" id="PS50893">
    <property type="entry name" value="ABC_TRANSPORTER_2"/>
    <property type="match status" value="2"/>
</dbReference>
<dbReference type="InterPro" id="IPR011527">
    <property type="entry name" value="ABC1_TM_dom"/>
</dbReference>
<dbReference type="FunFam" id="1.20.1560.10:FF:000055">
    <property type="entry name" value="ABC multidrug transporter (Eurofung)"/>
    <property type="match status" value="1"/>
</dbReference>
<feature type="domain" description="ABC transmembrane type-1" evidence="13">
    <location>
        <begin position="277"/>
        <end position="554"/>
    </location>
</feature>
<dbReference type="Gene3D" id="1.20.1560.10">
    <property type="entry name" value="ABC transporter type 1, transmembrane domain"/>
    <property type="match status" value="2"/>
</dbReference>
<dbReference type="EMBL" id="PDLM01000003">
    <property type="protein sequence ID" value="RDW82471.1"/>
    <property type="molecule type" value="Genomic_DNA"/>
</dbReference>
<keyword evidence="6" id="KW-0547">Nucleotide-binding</keyword>
<keyword evidence="8 11" id="KW-1133">Transmembrane helix</keyword>
<evidence type="ECO:0000259" key="12">
    <source>
        <dbReference type="PROSITE" id="PS50893"/>
    </source>
</evidence>
<reference evidence="14 15" key="1">
    <citation type="journal article" date="2018" name="IMA Fungus">
        <title>IMA Genome-F 9: Draft genome sequence of Annulohypoxylon stygium, Aspergillus mulundensis, Berkeleyomyces basicola (syn. Thielaviopsis basicola), Ceratocystis smalleyi, two Cercospora beticola strains, Coleophoma cylindrospora, Fusarium fracticaudum, Phialophora cf. hyalina, and Morchella septimelata.</title>
        <authorList>
            <person name="Wingfield B.D."/>
            <person name="Bills G.F."/>
            <person name="Dong Y."/>
            <person name="Huang W."/>
            <person name="Nel W.J."/>
            <person name="Swalarsk-Parry B.S."/>
            <person name="Vaghefi N."/>
            <person name="Wilken P.M."/>
            <person name="An Z."/>
            <person name="de Beer Z.W."/>
            <person name="De Vos L."/>
            <person name="Chen L."/>
            <person name="Duong T.A."/>
            <person name="Gao Y."/>
            <person name="Hammerbacher A."/>
            <person name="Kikkert J.R."/>
            <person name="Li Y."/>
            <person name="Li H."/>
            <person name="Li K."/>
            <person name="Li Q."/>
            <person name="Liu X."/>
            <person name="Ma X."/>
            <person name="Naidoo K."/>
            <person name="Pethybridge S.J."/>
            <person name="Sun J."/>
            <person name="Steenkamp E.T."/>
            <person name="van der Nest M.A."/>
            <person name="van Wyk S."/>
            <person name="Wingfield M.J."/>
            <person name="Xiong C."/>
            <person name="Yue Q."/>
            <person name="Zhang X."/>
        </authorList>
    </citation>
    <scope>NUCLEOTIDE SEQUENCE [LARGE SCALE GENOMIC DNA]</scope>
    <source>
        <strain evidence="14 15">BP6252</strain>
    </source>
</reference>
<evidence type="ECO:0000256" key="6">
    <source>
        <dbReference type="ARBA" id="ARBA00022741"/>
    </source>
</evidence>
<keyword evidence="3" id="KW-0813">Transport</keyword>
<feature type="transmembrane region" description="Helical" evidence="11">
    <location>
        <begin position="28"/>
        <end position="50"/>
    </location>
</feature>
<dbReference type="InterPro" id="IPR044726">
    <property type="entry name" value="ABCC_6TM_D2"/>
</dbReference>
<comment type="subcellular location">
    <subcellularLocation>
        <location evidence="1">Cell membrane</location>
        <topology evidence="1">Multi-pass membrane protein</topology>
    </subcellularLocation>
</comment>
<feature type="transmembrane region" description="Helical" evidence="11">
    <location>
        <begin position="908"/>
        <end position="929"/>
    </location>
</feature>
<evidence type="ECO:0000256" key="4">
    <source>
        <dbReference type="ARBA" id="ARBA00022475"/>
    </source>
</evidence>
<evidence type="ECO:0000256" key="2">
    <source>
        <dbReference type="ARBA" id="ARBA00009726"/>
    </source>
</evidence>
<comment type="caution">
    <text evidence="14">The sequence shown here is derived from an EMBL/GenBank/DDBJ whole genome shotgun (WGS) entry which is preliminary data.</text>
</comment>
<dbReference type="PANTHER" id="PTHR24223:SF404">
    <property type="entry name" value="ABC MULTIDRUG TRANSPORTER (EUROFUNG)-RELATED"/>
    <property type="match status" value="1"/>
</dbReference>
<keyword evidence="15" id="KW-1185">Reference proteome</keyword>
<evidence type="ECO:0000313" key="14">
    <source>
        <dbReference type="EMBL" id="RDW82471.1"/>
    </source>
</evidence>
<dbReference type="FunFam" id="1.20.1560.10:FF:000066">
    <property type="entry name" value="ABC multidrug transporter (Eurofung)"/>
    <property type="match status" value="1"/>
</dbReference>
<evidence type="ECO:0000256" key="1">
    <source>
        <dbReference type="ARBA" id="ARBA00004651"/>
    </source>
</evidence>
<dbReference type="InterPro" id="IPR027417">
    <property type="entry name" value="P-loop_NTPase"/>
</dbReference>
<feature type="transmembrane region" description="Helical" evidence="11">
    <location>
        <begin position="1155"/>
        <end position="1174"/>
    </location>
</feature>
<feature type="transmembrane region" description="Helical" evidence="11">
    <location>
        <begin position="405"/>
        <end position="423"/>
    </location>
</feature>
<evidence type="ECO:0000256" key="9">
    <source>
        <dbReference type="ARBA" id="ARBA00023136"/>
    </source>
</evidence>
<keyword evidence="9 11" id="KW-0472">Membrane</keyword>
<dbReference type="STRING" id="1849047.A0A3D8S8L1"/>
<dbReference type="CDD" id="cd03250">
    <property type="entry name" value="ABCC_MRP_domain1"/>
    <property type="match status" value="1"/>
</dbReference>
<evidence type="ECO:0000313" key="15">
    <source>
        <dbReference type="Proteomes" id="UP000256645"/>
    </source>
</evidence>
<feature type="transmembrane region" description="Helical" evidence="11">
    <location>
        <begin position="127"/>
        <end position="145"/>
    </location>
</feature>
<comment type="similarity">
    <text evidence="2">Belongs to the ABC transporter superfamily. ABCC family. Conjugate transporter (TC 3.A.1.208) subfamily.</text>
</comment>
<feature type="transmembrane region" description="Helical" evidence="11">
    <location>
        <begin position="71"/>
        <end position="89"/>
    </location>
</feature>
<dbReference type="Pfam" id="PF00005">
    <property type="entry name" value="ABC_tran"/>
    <property type="match status" value="2"/>
</dbReference>
<keyword evidence="7" id="KW-0067">ATP-binding</keyword>
<dbReference type="InterPro" id="IPR056227">
    <property type="entry name" value="TMD0_ABC"/>
</dbReference>
<evidence type="ECO:0000259" key="13">
    <source>
        <dbReference type="PROSITE" id="PS50929"/>
    </source>
</evidence>
<evidence type="ECO:0000256" key="7">
    <source>
        <dbReference type="ARBA" id="ARBA00022840"/>
    </source>
</evidence>
<protein>
    <submittedName>
        <fullName evidence="14">Uncharacterized protein</fullName>
    </submittedName>
</protein>
<gene>
    <name evidence="14" type="ORF">BP6252_03583</name>
</gene>
<evidence type="ECO:0000256" key="8">
    <source>
        <dbReference type="ARBA" id="ARBA00022989"/>
    </source>
</evidence>
<dbReference type="PROSITE" id="PS00211">
    <property type="entry name" value="ABC_TRANSPORTER_1"/>
    <property type="match status" value="1"/>
</dbReference>
<dbReference type="PANTHER" id="PTHR24223">
    <property type="entry name" value="ATP-BINDING CASSETTE SUB-FAMILY C"/>
    <property type="match status" value="1"/>
</dbReference>
<feature type="transmembrane region" description="Helical" evidence="11">
    <location>
        <begin position="264"/>
        <end position="287"/>
    </location>
</feature>
<dbReference type="InterPro" id="IPR017871">
    <property type="entry name" value="ABC_transporter-like_CS"/>
</dbReference>
<feature type="transmembrane region" description="Helical" evidence="11">
    <location>
        <begin position="101"/>
        <end position="120"/>
    </location>
</feature>
<feature type="domain" description="ABC transmembrane type-1" evidence="13">
    <location>
        <begin position="909"/>
        <end position="1186"/>
    </location>
</feature>
<dbReference type="SUPFAM" id="SSF52540">
    <property type="entry name" value="P-loop containing nucleoside triphosphate hydrolases"/>
    <property type="match status" value="2"/>
</dbReference>
<dbReference type="OrthoDB" id="3509968at2759"/>
<dbReference type="InterPro" id="IPR050173">
    <property type="entry name" value="ABC_transporter_C-like"/>
</dbReference>
<organism evidence="14 15">
    <name type="scientific">Coleophoma cylindrospora</name>
    <dbReference type="NCBI Taxonomy" id="1849047"/>
    <lineage>
        <taxon>Eukaryota</taxon>
        <taxon>Fungi</taxon>
        <taxon>Dikarya</taxon>
        <taxon>Ascomycota</taxon>
        <taxon>Pezizomycotina</taxon>
        <taxon>Leotiomycetes</taxon>
        <taxon>Helotiales</taxon>
        <taxon>Dermateaceae</taxon>
        <taxon>Coleophoma</taxon>
    </lineage>
</organism>
<evidence type="ECO:0000256" key="3">
    <source>
        <dbReference type="ARBA" id="ARBA00022448"/>
    </source>
</evidence>
<evidence type="ECO:0000256" key="10">
    <source>
        <dbReference type="ARBA" id="ARBA00023180"/>
    </source>
</evidence>
<keyword evidence="10" id="KW-0325">Glycoprotein</keyword>
<dbReference type="SMART" id="SM00382">
    <property type="entry name" value="AAA"/>
    <property type="match status" value="2"/>
</dbReference>
<keyword evidence="4" id="KW-1003">Cell membrane</keyword>
<evidence type="ECO:0000256" key="11">
    <source>
        <dbReference type="SAM" id="Phobius"/>
    </source>
</evidence>
<dbReference type="Proteomes" id="UP000256645">
    <property type="component" value="Unassembled WGS sequence"/>
</dbReference>
<feature type="domain" description="ABC transporter" evidence="12">
    <location>
        <begin position="618"/>
        <end position="845"/>
    </location>
</feature>
<dbReference type="InterPro" id="IPR003439">
    <property type="entry name" value="ABC_transporter-like_ATP-bd"/>
</dbReference>
<sequence length="1460" mass="161398">MAGALQCPPGSDRHFGPRVDVECRSFDFTLAFEDCIFGILPSALFLLAVLPRVRQLLRASVKVDSIRLLTIKLITLGILFVVQLVFTVFRTANFALATPFSLSAAVLNVIATLAAVFLSYLEDQRSVNPSSLLVLYLSAESILSLPRLRSLWILSYAGVCTILWTVVVIFIFSALILESVRKTRFLKNNEKNATLEEICGFWGRSFFIWILPLFRHGYTTILTLDNMGQIDQELQGKPAHERLETVWKAETNHKHAMLKSTLRAYLWPFLSAVFPRLCLTGFTFSQPFLITATVTYFEMPDTPETKYYGQALVGAFVLAYMGMAVSTAIYWRQAFRFITLARAGLISMVYNQTIQVKALDLRDSAAITLMSTDVQRIVDNLKTAHELWASILDISIAIYLLERQLFAACVVPVVIALVSIFAISRISGISNITQKAWIERVQKRISATSNMLGDMKAVKMLGLAPTLSTIIEGLRTIEIKTSHHFRKLLMWQVFWSNMPIDLTPFATFAIFTVIAAVGHSGSLLTAQAFTSLSLISILTSPLLTFTQAVPSMAQCIGCFERIDAYCRITGFSKFVAESSILDQDSDLETGTHENLDTSTSNSVQLEVLKANSRSNPLLSFKAASFSWSKDTSNVLHEINFELQPNTIKMIVGPVGSGKSTLLESMLGETTLTGGHVSHPLSHVAYCSQTPWITNNTIRHNIIGFGQFDETWYNHVIWATSLEHDLQQIPSGDLFMAGSNGVNLSGGQRQRVSLARAVYSRKNIVLLDDIASGLDTNTVKKIGARLFSPDGHFRKSGRTVILATHTLSLLKYADIVTVLENGRIVEEAAPGKNLLAEEIIKDFPDSQHETSSSASDKISIEVEAVTKSAVTTSIDEAETEVPDFARRDGTWSVYKYYCRMAKWRNMISFAVLAFVLAFGSNFPSLWIQWWSNANAKAPNSHLGMYLGVYGFLSFLSLVTILVACWILFINIIENTALGLHADLLKSALRAPFSFYRATDTGTTTNRFSQDMDLIDMRLPLLALNTGEAIGSCVAKLIILCIMAKYLAATIPVVGFAVFVVQTCYLRTSRQVRLLDIEAKAPLFTHFMETVSGIVTIRALGWEGDFQDRAFFLLNESQKPVYMLYCIQQWLTLVLDLIVGAVAVILVAITTSMKHSFTAGSVGVALNMVLTFNSTLTRLVNMWTLLEMSIGAVSRIQSFVKDTPSEERVEALDKAPNGWPSRGKIDFMDVTAGSSPESPAILSSISLSIEAGEKIAICGPSGSGKTSLILALLQMIDVQQGSIVVDGIDLATMQCNDVRAALNVIPQEPFFMPGSVRFNLDPRSITSDTESFREALEKVGLWEKIIAKGGIEADLEAADWSVGQRQLLALARALLNKSMVLILDEATSSVDHETEAIMQAVIDKDFAQQTIIAVVHRFSFIHRFDRVGLLKSGVLIECDTPSRLLSKDSEFKKLYDAMGKKN</sequence>
<feature type="transmembrane region" description="Helical" evidence="11">
    <location>
        <begin position="1044"/>
        <end position="1064"/>
    </location>
</feature>
<feature type="transmembrane region" description="Helical" evidence="11">
    <location>
        <begin position="307"/>
        <end position="331"/>
    </location>
</feature>
<feature type="transmembrane region" description="Helical" evidence="11">
    <location>
        <begin position="1128"/>
        <end position="1149"/>
    </location>
</feature>
<feature type="transmembrane region" description="Helical" evidence="11">
    <location>
        <begin position="498"/>
        <end position="518"/>
    </location>
</feature>
<keyword evidence="5 11" id="KW-0812">Transmembrane</keyword>
<dbReference type="GO" id="GO:0005886">
    <property type="term" value="C:plasma membrane"/>
    <property type="evidence" value="ECO:0007669"/>
    <property type="project" value="UniProtKB-SubCell"/>
</dbReference>
<dbReference type="InterPro" id="IPR003593">
    <property type="entry name" value="AAA+_ATPase"/>
</dbReference>
<feature type="transmembrane region" description="Helical" evidence="11">
    <location>
        <begin position="151"/>
        <end position="177"/>
    </location>
</feature>
<dbReference type="CDD" id="cd18580">
    <property type="entry name" value="ABC_6TM_ABCC_D2"/>
    <property type="match status" value="1"/>
</dbReference>
<dbReference type="GO" id="GO:0005524">
    <property type="term" value="F:ATP binding"/>
    <property type="evidence" value="ECO:0007669"/>
    <property type="project" value="UniProtKB-KW"/>
</dbReference>
<dbReference type="Pfam" id="PF00664">
    <property type="entry name" value="ABC_membrane"/>
    <property type="match status" value="1"/>
</dbReference>
<dbReference type="GO" id="GO:0140359">
    <property type="term" value="F:ABC-type transporter activity"/>
    <property type="evidence" value="ECO:0007669"/>
    <property type="project" value="InterPro"/>
</dbReference>
<dbReference type="InterPro" id="IPR044746">
    <property type="entry name" value="ABCC_6TM_D1"/>
</dbReference>
<feature type="transmembrane region" description="Helical" evidence="11">
    <location>
        <begin position="941"/>
        <end position="967"/>
    </location>
</feature>
<dbReference type="FunFam" id="3.40.50.300:FF:002145">
    <property type="entry name" value="ABC transporter (MsbA subfamily)"/>
    <property type="match status" value="1"/>
</dbReference>
<dbReference type="Pfam" id="PF24357">
    <property type="entry name" value="TMD0_ABC"/>
    <property type="match status" value="1"/>
</dbReference>
<proteinExistence type="inferred from homology"/>
<dbReference type="SUPFAM" id="SSF90123">
    <property type="entry name" value="ABC transporter transmembrane region"/>
    <property type="match status" value="2"/>
</dbReference>
<accession>A0A3D8S8L1</accession>
<dbReference type="InterPro" id="IPR036640">
    <property type="entry name" value="ABC1_TM_sf"/>
</dbReference>
<name>A0A3D8S8L1_9HELO</name>
<dbReference type="PROSITE" id="PS50929">
    <property type="entry name" value="ABC_TM1F"/>
    <property type="match status" value="2"/>
</dbReference>
<dbReference type="Gene3D" id="3.40.50.300">
    <property type="entry name" value="P-loop containing nucleotide triphosphate hydrolases"/>
    <property type="match status" value="2"/>
</dbReference>
<evidence type="ECO:0000256" key="5">
    <source>
        <dbReference type="ARBA" id="ARBA00022692"/>
    </source>
</evidence>